<dbReference type="AlphaFoldDB" id="A0A086SW12"/>
<dbReference type="STRING" id="857340.A0A086SW12"/>
<gene>
    <name evidence="3" type="ORF">ACRE_080020</name>
</gene>
<dbReference type="PANTHER" id="PTHR12598">
    <property type="entry name" value="COPPER HOMEOSTASIS PROTEIN CUTC"/>
    <property type="match status" value="1"/>
</dbReference>
<dbReference type="GO" id="GO:0005507">
    <property type="term" value="F:copper ion binding"/>
    <property type="evidence" value="ECO:0007669"/>
    <property type="project" value="TreeGrafter"/>
</dbReference>
<organism evidence="3 4">
    <name type="scientific">Hapsidospora chrysogenum (strain ATCC 11550 / CBS 779.69 / DSM 880 / IAM 14645 / JCM 23072 / IMI 49137)</name>
    <name type="common">Acremonium chrysogenum</name>
    <dbReference type="NCBI Taxonomy" id="857340"/>
    <lineage>
        <taxon>Eukaryota</taxon>
        <taxon>Fungi</taxon>
        <taxon>Dikarya</taxon>
        <taxon>Ascomycota</taxon>
        <taxon>Pezizomycotina</taxon>
        <taxon>Sordariomycetes</taxon>
        <taxon>Hypocreomycetidae</taxon>
        <taxon>Hypocreales</taxon>
        <taxon>Bionectriaceae</taxon>
        <taxon>Hapsidospora</taxon>
    </lineage>
</organism>
<comment type="caution">
    <text evidence="3">The sequence shown here is derived from an EMBL/GenBank/DDBJ whole genome shotgun (WGS) entry which is preliminary data.</text>
</comment>
<dbReference type="PANTHER" id="PTHR12598:SF0">
    <property type="entry name" value="COPPER HOMEOSTASIS PROTEIN CUTC HOMOLOG"/>
    <property type="match status" value="1"/>
</dbReference>
<dbReference type="SUPFAM" id="SSF110395">
    <property type="entry name" value="CutC-like"/>
    <property type="match status" value="1"/>
</dbReference>
<keyword evidence="4" id="KW-1185">Reference proteome</keyword>
<evidence type="ECO:0000313" key="3">
    <source>
        <dbReference type="EMBL" id="KFH41294.1"/>
    </source>
</evidence>
<evidence type="ECO:0000256" key="2">
    <source>
        <dbReference type="ARBA" id="ARBA00019014"/>
    </source>
</evidence>
<dbReference type="HOGENOM" id="CLU_050555_0_0_1"/>
<evidence type="ECO:0000256" key="1">
    <source>
        <dbReference type="ARBA" id="ARBA00007768"/>
    </source>
</evidence>
<dbReference type="EMBL" id="JPKY01000136">
    <property type="protein sequence ID" value="KFH41294.1"/>
    <property type="molecule type" value="Genomic_DNA"/>
</dbReference>
<dbReference type="Proteomes" id="UP000029964">
    <property type="component" value="Unassembled WGS sequence"/>
</dbReference>
<dbReference type="InterPro" id="IPR036822">
    <property type="entry name" value="CutC-like_dom_sf"/>
</dbReference>
<proteinExistence type="inferred from homology"/>
<dbReference type="Gene3D" id="3.20.20.380">
    <property type="entry name" value="Copper homeostasis (CutC) domain"/>
    <property type="match status" value="1"/>
</dbReference>
<dbReference type="Pfam" id="PF03932">
    <property type="entry name" value="CutC"/>
    <property type="match status" value="1"/>
</dbReference>
<dbReference type="OrthoDB" id="7392499at2759"/>
<reference evidence="4" key="1">
    <citation type="journal article" date="2014" name="Genome Announc.">
        <title>Genome sequence and annotation of Acremonium chrysogenum, producer of the beta-lactam antibiotic cephalosporin C.</title>
        <authorList>
            <person name="Terfehr D."/>
            <person name="Dahlmann T.A."/>
            <person name="Specht T."/>
            <person name="Zadra I."/>
            <person name="Kuernsteiner H."/>
            <person name="Kueck U."/>
        </authorList>
    </citation>
    <scope>NUCLEOTIDE SEQUENCE [LARGE SCALE GENOMIC DNA]</scope>
    <source>
        <strain evidence="4">ATCC 11550 / CBS 779.69 / DSM 880 / IAM 14645 / JCM 23072 / IMI 49137</strain>
    </source>
</reference>
<dbReference type="InterPro" id="IPR005627">
    <property type="entry name" value="CutC-like"/>
</dbReference>
<name>A0A086SW12_HAPC1</name>
<accession>A0A086SW12</accession>
<protein>
    <recommendedName>
        <fullName evidence="2">Copper homeostasis protein cutC homolog</fullName>
    </recommendedName>
</protein>
<sequence length="285" mass="30730">MSPQPTQLPLEVAVFSGANAIQAQNQGAHRVELNAPGSYLRGGLTPPVDELTSVSPWLKIPLRIMIRPVGAPLESTTGRGRGDFMYIPAEFDAMKRSIAAFKATGAMDVLRGDGFVFGILTTAPTEHTERDARARVRVDVPRCTELVKLASPFPCVFHRAFDPIADTELLHQGLRDLSACGFDGLLTAGGAGPSHEAHLQRLDGMAFYIEMHRELRDLQLVVGGGVRAHNADRAVAKLGTHKHGRVWLHSACLARNPAGGGAAGENVDDVELRNLISRLELARVD</sequence>
<evidence type="ECO:0000313" key="4">
    <source>
        <dbReference type="Proteomes" id="UP000029964"/>
    </source>
</evidence>
<comment type="similarity">
    <text evidence="1">Belongs to the CutC family.</text>
</comment>